<sequence length="115" mass="12970">MALLSVTEAAQLVGVSRKTIYRQLESGKLSAAVTDNEHTKIETAELFRVYGEQVEGDGEQTEDEPPKYIGELLEQLARMQDQISELSREIVDLKTKLTEPQSKGFFSWVKPQRKG</sequence>
<dbReference type="RefSeq" id="WP_410002149.1">
    <property type="nucleotide sequence ID" value="NZ_BIMS01000012.1"/>
</dbReference>
<dbReference type="NCBIfam" id="TIGR01764">
    <property type="entry name" value="excise"/>
    <property type="match status" value="1"/>
</dbReference>
<dbReference type="GO" id="GO:0003677">
    <property type="term" value="F:DNA binding"/>
    <property type="evidence" value="ECO:0007669"/>
    <property type="project" value="InterPro"/>
</dbReference>
<comment type="caution">
    <text evidence="3">The sequence shown here is derived from an EMBL/GenBank/DDBJ whole genome shotgun (WGS) entry which is preliminary data.</text>
</comment>
<reference evidence="3" key="1">
    <citation type="submission" date="2019-08" db="EMBL/GenBank/DDBJ databases">
        <authorList>
            <consortium name="PulseNet: The National Subtyping Network for Foodborne Disease Surveillance"/>
            <person name="Tarr C.L."/>
            <person name="Trees E."/>
            <person name="Katz L.S."/>
            <person name="Carleton-Romer H.A."/>
            <person name="Stroika S."/>
            <person name="Kucerova Z."/>
            <person name="Roache K.F."/>
            <person name="Sabol A.L."/>
            <person name="Besser J."/>
            <person name="Gerner-Smidt P."/>
        </authorList>
    </citation>
    <scope>NUCLEOTIDE SEQUENCE</scope>
    <source>
        <strain evidence="3">PNUSAS086289</strain>
    </source>
</reference>
<dbReference type="Pfam" id="PF12728">
    <property type="entry name" value="HTH_17"/>
    <property type="match status" value="1"/>
</dbReference>
<evidence type="ECO:0000256" key="1">
    <source>
        <dbReference type="SAM" id="Coils"/>
    </source>
</evidence>
<feature type="domain" description="Helix-turn-helix" evidence="2">
    <location>
        <begin position="3"/>
        <end position="46"/>
    </location>
</feature>
<name>A0A5Y5T9X8_SALER</name>
<evidence type="ECO:0000313" key="3">
    <source>
        <dbReference type="EMBL" id="ECK5213759.1"/>
    </source>
</evidence>
<dbReference type="InterPro" id="IPR041657">
    <property type="entry name" value="HTH_17"/>
</dbReference>
<dbReference type="InterPro" id="IPR010093">
    <property type="entry name" value="SinI_DNA-bd"/>
</dbReference>
<keyword evidence="1" id="KW-0175">Coiled coil</keyword>
<organism evidence="3">
    <name type="scientific">Salmonella enterica</name>
    <name type="common">Salmonella choleraesuis</name>
    <dbReference type="NCBI Taxonomy" id="28901"/>
    <lineage>
        <taxon>Bacteria</taxon>
        <taxon>Pseudomonadati</taxon>
        <taxon>Pseudomonadota</taxon>
        <taxon>Gammaproteobacteria</taxon>
        <taxon>Enterobacterales</taxon>
        <taxon>Enterobacteriaceae</taxon>
        <taxon>Salmonella</taxon>
    </lineage>
</organism>
<dbReference type="AlphaFoldDB" id="A0A5Y5T9X8"/>
<feature type="coiled-coil region" evidence="1">
    <location>
        <begin position="69"/>
        <end position="96"/>
    </location>
</feature>
<evidence type="ECO:0000259" key="2">
    <source>
        <dbReference type="Pfam" id="PF12728"/>
    </source>
</evidence>
<gene>
    <name evidence="3" type="ORF">FRL26_08630</name>
</gene>
<accession>A0A5Y5T9X8</accession>
<protein>
    <submittedName>
        <fullName evidence="3">Helix-turn-helix domain-containing protein</fullName>
    </submittedName>
</protein>
<dbReference type="EMBL" id="AAJCCP010000007">
    <property type="protein sequence ID" value="ECK5213759.1"/>
    <property type="molecule type" value="Genomic_DNA"/>
</dbReference>
<proteinExistence type="predicted"/>